<accession>A0AAW4LAX4</accession>
<dbReference type="SUPFAM" id="SSF56935">
    <property type="entry name" value="Porins"/>
    <property type="match status" value="1"/>
</dbReference>
<name>A0AAW4LAX4_9BACT</name>
<keyword evidence="3" id="KW-1185">Reference proteome</keyword>
<gene>
    <name evidence="2" type="ORF">KI809_08455</name>
</gene>
<feature type="signal peptide" evidence="1">
    <location>
        <begin position="1"/>
        <end position="24"/>
    </location>
</feature>
<evidence type="ECO:0000313" key="3">
    <source>
        <dbReference type="Proteomes" id="UP000811899"/>
    </source>
</evidence>
<protein>
    <recommendedName>
        <fullName evidence="4">Exopolysaccharide biosynthesis protein YbjH</fullName>
    </recommendedName>
</protein>
<organism evidence="2 3">
    <name type="scientific">Geoanaerobacter pelophilus</name>
    <dbReference type="NCBI Taxonomy" id="60036"/>
    <lineage>
        <taxon>Bacteria</taxon>
        <taxon>Pseudomonadati</taxon>
        <taxon>Thermodesulfobacteriota</taxon>
        <taxon>Desulfuromonadia</taxon>
        <taxon>Geobacterales</taxon>
        <taxon>Geobacteraceae</taxon>
        <taxon>Geoanaerobacter</taxon>
    </lineage>
</organism>
<reference evidence="2 3" key="1">
    <citation type="submission" date="2021-05" db="EMBL/GenBank/DDBJ databases">
        <title>The draft genome of Geobacter pelophilus DSM 12255.</title>
        <authorList>
            <person name="Xu Z."/>
            <person name="Masuda Y."/>
            <person name="Itoh H."/>
            <person name="Senoo K."/>
        </authorList>
    </citation>
    <scope>NUCLEOTIDE SEQUENCE [LARGE SCALE GENOMIC DNA]</scope>
    <source>
        <strain evidence="2 3">DSM 12255</strain>
    </source>
</reference>
<keyword evidence="1" id="KW-0732">Signal</keyword>
<dbReference type="Proteomes" id="UP000811899">
    <property type="component" value="Unassembled WGS sequence"/>
</dbReference>
<evidence type="ECO:0000256" key="1">
    <source>
        <dbReference type="SAM" id="SignalP"/>
    </source>
</evidence>
<dbReference type="AlphaFoldDB" id="A0AAW4LAX4"/>
<feature type="chain" id="PRO_5043363595" description="Exopolysaccharide biosynthesis protein YbjH" evidence="1">
    <location>
        <begin position="25"/>
        <end position="704"/>
    </location>
</feature>
<evidence type="ECO:0008006" key="4">
    <source>
        <dbReference type="Google" id="ProtNLM"/>
    </source>
</evidence>
<sequence length="704" mass="77710">MPRFILAAALFSCFTGVLTASAIAAPAADSALPEDDVIVMEQPLPVSLEATETTAMEEIELPVSETKVETHKSLMASAGYRFMSFDGYGGRAAEYESLHSGPTFSLLNSILGRDHKFIVDGEFLSDNDYYANLAYDYMGAYRIQLRSDSLYHNLDRFVLTVPAFYTVAQQDSGRLGIRVEQDLASLRARMGTYPIHLNLQYWRIIKEGDTQLRFADLAFFPVGASNTLTATRRRIDQETHEGKLGFDAHIGPIDLIYDFTVRQFSDHGGTPVATFVARQDVLQPSYYQRAAGSYQHDEVPSSRYLAHSVKIHTEQTGGLVAAAAYTIAQRQNRSSLSQLSGVNGLTDTLQTAAGDLVYTPYKELSLALRFRHQEIDRETAVISASGFTTPNPGNNIVANTGIGTQKNVISAILSFRPVTDLTIKGEYRGEYSHRDGTDSWEPVGKLSGISLPSNSARHKGTLTVLSKPFKNLRLKARYSFTSVNQPEYGISFGERHDGQVIAIYSLKDRYGFSTNYQISHDTNDSSAIRRLDLQTPNFDPVPVYREKRQISATASAWGNLFDGRLSLTGTAGLLRSTADQETLFASTSNLNTATASNYTAQSLLYGITIALRPMEKLGTALAFQQVRSNAEFDPTSTQNVDASGVKAISALKSVEDSVSFKVDYQLYKNIACGVDYRYRTYHDDYNSLYDGSVHSVTTSLTAKW</sequence>
<dbReference type="EMBL" id="JAHCVJ010000003">
    <property type="protein sequence ID" value="MBT0664331.1"/>
    <property type="molecule type" value="Genomic_DNA"/>
</dbReference>
<dbReference type="RefSeq" id="WP_214171112.1">
    <property type="nucleotide sequence ID" value="NZ_JAHCVJ010000003.1"/>
</dbReference>
<evidence type="ECO:0000313" key="2">
    <source>
        <dbReference type="EMBL" id="MBT0664331.1"/>
    </source>
</evidence>
<comment type="caution">
    <text evidence="2">The sequence shown here is derived from an EMBL/GenBank/DDBJ whole genome shotgun (WGS) entry which is preliminary data.</text>
</comment>
<proteinExistence type="predicted"/>